<protein>
    <recommendedName>
        <fullName evidence="3">Right handed beta helix domain-containing protein</fullName>
    </recommendedName>
</protein>
<dbReference type="Gene3D" id="2.160.20.10">
    <property type="entry name" value="Single-stranded right-handed beta-helix, Pectin lyase-like"/>
    <property type="match status" value="1"/>
</dbReference>
<comment type="caution">
    <text evidence="4">The sequence shown here is derived from an EMBL/GenBank/DDBJ whole genome shotgun (WGS) entry which is preliminary data.</text>
</comment>
<dbReference type="InterPro" id="IPR006626">
    <property type="entry name" value="PbH1"/>
</dbReference>
<feature type="compositionally biased region" description="Polar residues" evidence="1">
    <location>
        <begin position="362"/>
        <end position="376"/>
    </location>
</feature>
<dbReference type="InterPro" id="IPR011050">
    <property type="entry name" value="Pectin_lyase_fold/virulence"/>
</dbReference>
<gene>
    <name evidence="4" type="ORF">FME95_04840</name>
</gene>
<dbReference type="InterPro" id="IPR039513">
    <property type="entry name" value="PL-6"/>
</dbReference>
<accession>A0A5C8Z9F9</accession>
<dbReference type="Pfam" id="PF14592">
    <property type="entry name" value="Chondroitinas_B"/>
    <property type="match status" value="1"/>
</dbReference>
<dbReference type="AlphaFoldDB" id="A0A5C8Z9F9"/>
<feature type="domain" description="Right handed beta helix" evidence="3">
    <location>
        <begin position="121"/>
        <end position="204"/>
    </location>
</feature>
<dbReference type="SUPFAM" id="SSF51126">
    <property type="entry name" value="Pectin lyase-like"/>
    <property type="match status" value="1"/>
</dbReference>
<dbReference type="Proteomes" id="UP000321764">
    <property type="component" value="Unassembled WGS sequence"/>
</dbReference>
<proteinExistence type="predicted"/>
<feature type="signal peptide" evidence="2">
    <location>
        <begin position="1"/>
        <end position="20"/>
    </location>
</feature>
<dbReference type="SMART" id="SM00710">
    <property type="entry name" value="PbH1"/>
    <property type="match status" value="4"/>
</dbReference>
<evidence type="ECO:0000313" key="5">
    <source>
        <dbReference type="Proteomes" id="UP000321764"/>
    </source>
</evidence>
<dbReference type="OrthoDB" id="9762467at2"/>
<organism evidence="4 5">
    <name type="scientific">Reinekea thalattae</name>
    <dbReference type="NCBI Taxonomy" id="2593301"/>
    <lineage>
        <taxon>Bacteria</taxon>
        <taxon>Pseudomonadati</taxon>
        <taxon>Pseudomonadota</taxon>
        <taxon>Gammaproteobacteria</taxon>
        <taxon>Oceanospirillales</taxon>
        <taxon>Saccharospirillaceae</taxon>
        <taxon>Reinekea</taxon>
    </lineage>
</organism>
<evidence type="ECO:0000256" key="1">
    <source>
        <dbReference type="SAM" id="MobiDB-lite"/>
    </source>
</evidence>
<feature type="chain" id="PRO_5023105171" description="Right handed beta helix domain-containing protein" evidence="2">
    <location>
        <begin position="21"/>
        <end position="391"/>
    </location>
</feature>
<keyword evidence="5" id="KW-1185">Reference proteome</keyword>
<feature type="region of interest" description="Disordered" evidence="1">
    <location>
        <begin position="343"/>
        <end position="391"/>
    </location>
</feature>
<dbReference type="RefSeq" id="WP_147713282.1">
    <property type="nucleotide sequence ID" value="NZ_VKAD01000001.1"/>
</dbReference>
<reference evidence="4 5" key="1">
    <citation type="submission" date="2019-07" db="EMBL/GenBank/DDBJ databases">
        <title>Reinekea sp. strain SSH23 genome sequencing and assembly.</title>
        <authorList>
            <person name="Kim I."/>
        </authorList>
    </citation>
    <scope>NUCLEOTIDE SEQUENCE [LARGE SCALE GENOMIC DNA]</scope>
    <source>
        <strain evidence="4 5">SSH23</strain>
    </source>
</reference>
<name>A0A5C8Z9F9_9GAMM</name>
<dbReference type="InterPro" id="IPR039448">
    <property type="entry name" value="Beta_helix"/>
</dbReference>
<feature type="compositionally biased region" description="Basic and acidic residues" evidence="1">
    <location>
        <begin position="347"/>
        <end position="360"/>
    </location>
</feature>
<evidence type="ECO:0000259" key="3">
    <source>
        <dbReference type="Pfam" id="PF13229"/>
    </source>
</evidence>
<evidence type="ECO:0000313" key="4">
    <source>
        <dbReference type="EMBL" id="TXR53883.1"/>
    </source>
</evidence>
<keyword evidence="2" id="KW-0732">Signal</keyword>
<sequence>MKLKNLVMVCSVLAYSFAHAEVVKGVDTSTGYAENYAATGNEMTQDFDSVSWNVVNVSNSKELSSALSKASPGDKIVIASGTYPGLFKLKNSGTQNKPIWVVGANASNMPVLDGGDYNNKTAFAIDGGDVDIAYIYVQNIKVTNARGGITVDKADYVTIDGVEAYNVGQAGIHLRDGSAYNIVKNSYIHDTGLYNVKYGEGIYIGSDYRKWPGGSSSSEYDPKVDYTQIINNVIGPNVTAEHIDIKEGSSYAYVIGNTFDAAGMNDILNGGLSYMDLKGNYAEVAYNEGNQNGNPYFENAFEVNTKQPGWGFYNNIHDNVLTFNDEYAGKTKITLTLALGSKGKPVSSEETKEKSLDHLVVKNNTEDTTQVSNNTRIPADSKKMYKGSVTK</sequence>
<dbReference type="Pfam" id="PF13229">
    <property type="entry name" value="Beta_helix"/>
    <property type="match status" value="1"/>
</dbReference>
<dbReference type="InterPro" id="IPR012334">
    <property type="entry name" value="Pectin_lyas_fold"/>
</dbReference>
<evidence type="ECO:0000256" key="2">
    <source>
        <dbReference type="SAM" id="SignalP"/>
    </source>
</evidence>
<dbReference type="EMBL" id="VKAD01000001">
    <property type="protein sequence ID" value="TXR53883.1"/>
    <property type="molecule type" value="Genomic_DNA"/>
</dbReference>